<dbReference type="Pfam" id="PF05594">
    <property type="entry name" value="Fil_haemagg"/>
    <property type="match status" value="11"/>
</dbReference>
<dbReference type="Proteomes" id="UP000308430">
    <property type="component" value="Unassembled WGS sequence"/>
</dbReference>
<name>A0A4S4AUI3_9RHOO</name>
<dbReference type="InterPro" id="IPR010069">
    <property type="entry name" value="CdiA_FHA1_rpt"/>
</dbReference>
<gene>
    <name evidence="3" type="ORF">E6C76_16200</name>
</gene>
<feature type="chain" id="PRO_5020494137" evidence="1">
    <location>
        <begin position="30"/>
        <end position="2516"/>
    </location>
</feature>
<sequence>MNLRSPASRSLAWVLTATLTLNPMAPALAQITVANGTTTLGQAGNGVPVVNIAAPNARGLSHNRFTDYNVGSQGLILNNATERTQSTQLGGIILGNPNLQGKAAGMILNEVTGTNPSQLRGYTEVAGQAARVIVANPHGISCDGCGFINTPRATLSTGRPILEDGRLDHFDVDGGQIAIEGAGLNASNIDQFDLITRSARINAEIHANRLNIVAGRNQVDADSLAATAKAGAGSAQPMLAIDSSALGGMYAGAIRLVGTEAGVGVKLAGDLAASAGDIRIDASGKLSLAQTAAAGDLALKAGDLDLTGKTYAGGEAEIAAQGRLDVRQSLAAAGTVTLQGAQVVNQGVVEAGVQPDNGRAAADLRVSAQQLRNAGTLIGNGQLDVKVEQSLDNRGGTLSGKSLAQVEAGHLDNRQGRVLAEQQLKIDGTHLDNAGGLLQSQGSVAISVREALDNRQGDIHSHGDLQLTAGRLDNREDGLILSQTRLDAAIGQLDNRGGVLSGRQALSLSAQGVDNRDQGLINSAGALALDADRLDSSNRGEVSAKGTLAVRVGELVQHGGQLIGEGSVSLDLRSGTLDNQGGLIAAGEDLTLSQVGELRNGGGELSSTGDMAIAGRQLDNSQGGRLIAAGQLALDVDSVDNSGAGLLSGWSGIRIDGASLDNRDQGTVSSRDGALEVNLSGTLDNSGGGALVSQGAQRLRAGSLDNHGQGILSSETGIDLNIAGTLNNASQGLISAPDLSLEAGQVLNQDGRIVSAGDLLLSGGGLDNSGGSLTAARTLSASLSGTLRNNSAGQLASGGPLVLNLGSLDNRGGQLASQGPLELFAASLDNTQGVLAGQGDMTLKLSGALINRAEGLIYSRQGGLTIEADSLINDAGTLQARGLIDVVIEAAASNQSGRILSESGDLELSAERLDNSNGGILASTLGGIKLALASLFDNRGGTTQAKQDIDLNTTANGQVLNAGGHLSAVAGNARIQTGTFDNQGGGLYAGSLLNLYAGSFANQGAAAGQGGKVAAHSIDFSLSGALNNAHGLIEAGDALRFGAASLDNRQGALRALGQGGESRLTTSGALDNRGGRIEVANSDLALTPGSLLNADGSILHLGSGNFGLASSSLVQAGGTLISNGALSVNAATWNHSGTLQARELTLDVGTFTQSASGQLLATQRLSARGGDWSNAGLIASDGSLELTLSGAYGGSGRLTSLGDLSLQGASLDLADAGSIAGGALSQLTFSGQAVNRGQLTADGDLTVRAASLINSGTLGSAENLRLYAPTLRNENGLIFSGGDMALRVNSFTNRFADVYSLGAIDLAQDDEGHAGALLENISATLESAGDLSLAVSQLINRKDVFAVEYEQASGQISVRCYDCGGDHHNVDYIAREVFESRVVEDSPSALLQSGADLNLVVGSLENRYSTIAAAGDLRIEAERLDNQGAATGQSVRIRTWNTGRVTDGTDERFRYNHINPYNAQALPKEVPVEALSRFTLVSDITEVTPTGVAAAAIIQAGGAVSVTVAGAVDNGVVLQQAVASGSEREAGTAVHGSTQPVVVTLNPQLPPDLSQQQVNPLELPGFSLPVGDNGLFRLSGQGGEQQSASAGHGDSLPAQQLQHAQGSPIASRPAGAHPYLIETNPALTELAHFLGSDYLLANLGYDPDQAQKRLGDGLYEQRLIREAVVARTGQRYLAGLSSDEAMYRYLMDNAVASKDALNLSVGVSLTADQVAALTHDIVWLEAYEVNGEEVLVPVLYLAQAEGRLAANGALIQGRDVTLISGGALNNQGTLRASGELDLSAQHIANSGLIEAEERLQLLATESIRNVQGGIINGRDVSLIAGQDILNARTVTSYSAEGRGFSQYGSLLDNAAQIEARGDLSLSAGRDIQNTGGALSAAGNAELHAGNDLVISAAQAQEGQMRQDKRHFWSAGQTTQHAADVTVGGHLEAAAGRDLAVIASRVQAGGDAFLLAGGDLTLSSAADVSHTDYRYRSSRKKIHDEKLSVRQQAAEVEAGGNLLLAAGEDLTLVASAAQAGGEAYLYAGGEVALLAAEDLSYSLYDKKKKGSFGRKKMRRDEVTVITQVGSQVSAGESVTLESGGDQTYQVAKLTSGGDLTLDSGGEIAFEGVMDLKQESHEKSKSSWAWTSAKGKGKTDETLRQSELVAGGELAIRAAGRISIDIKEVNAQTVSQTIDALVQADPQLAWLKEMEARGDVDWQRVKEVHDQWKYSHSGMGPGLALVVAIVVAAVTGPMMSTWIGSGAPATSALTAALPATATAAAIPAGWANVALTAAMSSAASNMAINTINSGGDLGEAFKLTFSGDAMKGYASAAVIAGLGAYTDMWGRTTTESGNTILTDLPERAKAYALNTAVKGVLTGASSSEEWATVAGIGLMGEAYQYWVGRESDLRPGVDRPEGAKFFPIPEDGFFRVPTVIVEGVVREGKNIGLNDVCTSALSICHGMPISNALNAVPGFNSFATLHDTWMNWLDVNKMTNVATNIGSMPPALILNYGSLANQYYWLKPTVDQSRENDR</sequence>
<feature type="signal peptide" evidence="1">
    <location>
        <begin position="1"/>
        <end position="29"/>
    </location>
</feature>
<dbReference type="Pfam" id="PF05860">
    <property type="entry name" value="TPS"/>
    <property type="match status" value="1"/>
</dbReference>
<proteinExistence type="predicted"/>
<protein>
    <submittedName>
        <fullName evidence="3">Filamentous hemagglutinin N-terminal domain-containing protein</fullName>
    </submittedName>
</protein>
<dbReference type="Gene3D" id="2.160.20.10">
    <property type="entry name" value="Single-stranded right-handed beta-helix, Pectin lyase-like"/>
    <property type="match status" value="2"/>
</dbReference>
<accession>A0A4S4AUI3</accession>
<dbReference type="SUPFAM" id="SSF51126">
    <property type="entry name" value="Pectin lyase-like"/>
    <property type="match status" value="1"/>
</dbReference>
<dbReference type="InterPro" id="IPR025157">
    <property type="entry name" value="Hemagglutinin_rpt"/>
</dbReference>
<dbReference type="InterPro" id="IPR012334">
    <property type="entry name" value="Pectin_lyas_fold"/>
</dbReference>
<dbReference type="SMART" id="SM00912">
    <property type="entry name" value="Haemagg_act"/>
    <property type="match status" value="1"/>
</dbReference>
<dbReference type="EMBL" id="SSOC01000006">
    <property type="protein sequence ID" value="THF63176.1"/>
    <property type="molecule type" value="Genomic_DNA"/>
</dbReference>
<reference evidence="3 4" key="1">
    <citation type="submission" date="2019-04" db="EMBL/GenBank/DDBJ databases">
        <title>Azoarcus nasutitermitis sp. nov. isolated from termite nest.</title>
        <authorList>
            <person name="Lin S.-Y."/>
            <person name="Hameed A."/>
            <person name="Hsu Y.-H."/>
            <person name="Young C.-C."/>
        </authorList>
    </citation>
    <scope>NUCLEOTIDE SEQUENCE [LARGE SCALE GENOMIC DNA]</scope>
    <source>
        <strain evidence="3 4">CC-YHH838</strain>
    </source>
</reference>
<dbReference type="Pfam" id="PF13332">
    <property type="entry name" value="Fil_haemagg_2"/>
    <property type="match status" value="2"/>
</dbReference>
<feature type="domain" description="Filamentous haemagglutinin FhaB/tRNA nuclease CdiA-like TPS" evidence="2">
    <location>
        <begin position="44"/>
        <end position="165"/>
    </location>
</feature>
<evidence type="ECO:0000313" key="3">
    <source>
        <dbReference type="EMBL" id="THF63176.1"/>
    </source>
</evidence>
<evidence type="ECO:0000313" key="4">
    <source>
        <dbReference type="Proteomes" id="UP000308430"/>
    </source>
</evidence>
<dbReference type="GO" id="GO:0003824">
    <property type="term" value="F:catalytic activity"/>
    <property type="evidence" value="ECO:0007669"/>
    <property type="project" value="UniProtKB-ARBA"/>
</dbReference>
<dbReference type="NCBIfam" id="TIGR01731">
    <property type="entry name" value="fil_hemag_20aa"/>
    <property type="match status" value="31"/>
</dbReference>
<dbReference type="InterPro" id="IPR008638">
    <property type="entry name" value="FhaB/CdiA-like_TPS"/>
</dbReference>
<dbReference type="OrthoDB" id="5666689at2"/>
<dbReference type="NCBIfam" id="TIGR01901">
    <property type="entry name" value="adhes_NPXG"/>
    <property type="match status" value="1"/>
</dbReference>
<dbReference type="InterPro" id="IPR011050">
    <property type="entry name" value="Pectin_lyase_fold/virulence"/>
</dbReference>
<keyword evidence="4" id="KW-1185">Reference proteome</keyword>
<organism evidence="3 4">
    <name type="scientific">Pseudothauera nasutitermitis</name>
    <dbReference type="NCBI Taxonomy" id="2565930"/>
    <lineage>
        <taxon>Bacteria</taxon>
        <taxon>Pseudomonadati</taxon>
        <taxon>Pseudomonadota</taxon>
        <taxon>Betaproteobacteria</taxon>
        <taxon>Rhodocyclales</taxon>
        <taxon>Zoogloeaceae</taxon>
        <taxon>Pseudothauera</taxon>
    </lineage>
</organism>
<comment type="caution">
    <text evidence="3">The sequence shown here is derived from an EMBL/GenBank/DDBJ whole genome shotgun (WGS) entry which is preliminary data.</text>
</comment>
<evidence type="ECO:0000259" key="2">
    <source>
        <dbReference type="SMART" id="SM00912"/>
    </source>
</evidence>
<keyword evidence="1" id="KW-0732">Signal</keyword>
<dbReference type="InterPro" id="IPR008619">
    <property type="entry name" value="Filamentous_hemagglutn_rpt"/>
</dbReference>
<evidence type="ECO:0000256" key="1">
    <source>
        <dbReference type="SAM" id="SignalP"/>
    </source>
</evidence>